<accession>A0A135SS94</accession>
<evidence type="ECO:0000256" key="1">
    <source>
        <dbReference type="SAM" id="MobiDB-lite"/>
    </source>
</evidence>
<sequence length="118" mass="12812">MSVFTISTFQLLSADKLEELGHEAKMQFYQAHALDLASCDVALEDYVDAFIEGYYKHQICTTSSSSVSLALDDASTKPKSSTAIGRHTLPTPEKTTEMSPEGLAKGRCHAHGIVNFAT</sequence>
<evidence type="ECO:0000313" key="2">
    <source>
        <dbReference type="EMBL" id="KXH38725.1"/>
    </source>
</evidence>
<dbReference type="Proteomes" id="UP000070121">
    <property type="component" value="Unassembled WGS sequence"/>
</dbReference>
<comment type="caution">
    <text evidence="2">The sequence shown here is derived from an EMBL/GenBank/DDBJ whole genome shotgun (WGS) entry which is preliminary data.</text>
</comment>
<feature type="region of interest" description="Disordered" evidence="1">
    <location>
        <begin position="76"/>
        <end position="100"/>
    </location>
</feature>
<keyword evidence="3" id="KW-1185">Reference proteome</keyword>
<dbReference type="AlphaFoldDB" id="A0A135SS94"/>
<evidence type="ECO:0000313" key="3">
    <source>
        <dbReference type="Proteomes" id="UP000070121"/>
    </source>
</evidence>
<proteinExistence type="predicted"/>
<protein>
    <submittedName>
        <fullName evidence="2">Uncharacterized protein</fullName>
    </submittedName>
</protein>
<reference evidence="2 3" key="1">
    <citation type="submission" date="2014-02" db="EMBL/GenBank/DDBJ databases">
        <title>The genome sequence of Colletotrichum salicis CBS 607.94.</title>
        <authorList>
            <person name="Baroncelli R."/>
            <person name="Thon M.R."/>
        </authorList>
    </citation>
    <scope>NUCLEOTIDE SEQUENCE [LARGE SCALE GENOMIC DNA]</scope>
    <source>
        <strain evidence="2 3">CBS 607.94</strain>
    </source>
</reference>
<dbReference type="OrthoDB" id="4847270at2759"/>
<gene>
    <name evidence="2" type="ORF">CSAL01_03050</name>
</gene>
<name>A0A135SS94_9PEZI</name>
<dbReference type="EMBL" id="JFFI01002267">
    <property type="protein sequence ID" value="KXH38725.1"/>
    <property type="molecule type" value="Genomic_DNA"/>
</dbReference>
<organism evidence="2 3">
    <name type="scientific">Colletotrichum salicis</name>
    <dbReference type="NCBI Taxonomy" id="1209931"/>
    <lineage>
        <taxon>Eukaryota</taxon>
        <taxon>Fungi</taxon>
        <taxon>Dikarya</taxon>
        <taxon>Ascomycota</taxon>
        <taxon>Pezizomycotina</taxon>
        <taxon>Sordariomycetes</taxon>
        <taxon>Hypocreomycetidae</taxon>
        <taxon>Glomerellales</taxon>
        <taxon>Glomerellaceae</taxon>
        <taxon>Colletotrichum</taxon>
        <taxon>Colletotrichum acutatum species complex</taxon>
    </lineage>
</organism>